<keyword evidence="3 5" id="KW-0067">ATP-binding</keyword>
<dbReference type="Proteomes" id="UP001501570">
    <property type="component" value="Unassembled WGS sequence"/>
</dbReference>
<gene>
    <name evidence="5" type="ORF">GCM10023322_07010</name>
</gene>
<organism evidence="5 6">
    <name type="scientific">Rugosimonospora acidiphila</name>
    <dbReference type="NCBI Taxonomy" id="556531"/>
    <lineage>
        <taxon>Bacteria</taxon>
        <taxon>Bacillati</taxon>
        <taxon>Actinomycetota</taxon>
        <taxon>Actinomycetes</taxon>
        <taxon>Micromonosporales</taxon>
        <taxon>Micromonosporaceae</taxon>
        <taxon>Rugosimonospora</taxon>
    </lineage>
</organism>
<dbReference type="CDD" id="cd03255">
    <property type="entry name" value="ABC_MJ0796_LolCDE_FtsE"/>
    <property type="match status" value="1"/>
</dbReference>
<keyword evidence="6" id="KW-1185">Reference proteome</keyword>
<proteinExistence type="predicted"/>
<dbReference type="EMBL" id="BAABJQ010000002">
    <property type="protein sequence ID" value="GAA5178856.1"/>
    <property type="molecule type" value="Genomic_DNA"/>
</dbReference>
<dbReference type="InterPro" id="IPR003593">
    <property type="entry name" value="AAA+_ATPase"/>
</dbReference>
<dbReference type="InterPro" id="IPR017911">
    <property type="entry name" value="MacB-like_ATP-bd"/>
</dbReference>
<accession>A0ABP9RKA0</accession>
<evidence type="ECO:0000256" key="1">
    <source>
        <dbReference type="ARBA" id="ARBA00022448"/>
    </source>
</evidence>
<dbReference type="PANTHER" id="PTHR24220">
    <property type="entry name" value="IMPORT ATP-BINDING PROTEIN"/>
    <property type="match status" value="1"/>
</dbReference>
<dbReference type="SUPFAM" id="SSF52540">
    <property type="entry name" value="P-loop containing nucleoside triphosphate hydrolases"/>
    <property type="match status" value="1"/>
</dbReference>
<protein>
    <submittedName>
        <fullName evidence="5">ABC transporter ATP-binding protein</fullName>
    </submittedName>
</protein>
<evidence type="ECO:0000313" key="6">
    <source>
        <dbReference type="Proteomes" id="UP001501570"/>
    </source>
</evidence>
<dbReference type="PANTHER" id="PTHR24220:SF685">
    <property type="entry name" value="ABC TRANSPORTER RELATED"/>
    <property type="match status" value="1"/>
</dbReference>
<evidence type="ECO:0000256" key="2">
    <source>
        <dbReference type="ARBA" id="ARBA00022741"/>
    </source>
</evidence>
<keyword evidence="2" id="KW-0547">Nucleotide-binding</keyword>
<dbReference type="Gene3D" id="3.40.50.300">
    <property type="entry name" value="P-loop containing nucleotide triphosphate hydrolases"/>
    <property type="match status" value="1"/>
</dbReference>
<dbReference type="InterPro" id="IPR015854">
    <property type="entry name" value="ABC_transpr_LolD-like"/>
</dbReference>
<dbReference type="GO" id="GO:0005524">
    <property type="term" value="F:ATP binding"/>
    <property type="evidence" value="ECO:0007669"/>
    <property type="project" value="UniProtKB-KW"/>
</dbReference>
<sequence>MSGVPVRVESVSKTFGSGSAAITAVDDVSIELGGGTVTALTGPSGSGKSTLLHVIGAIESADSGAIVVGDTTITSAGRRELAAYRRHVGFVFQRFHLLPALTARDNVIAPLIPDRRRARGAADRAMELLASVGLAGRENALPSQLSGGQQQRVAIARALIGEPGILIADEPTGNLDSANGTAIVDLLLALNAEHGTTLVIATHDAALASRCGRTVTLADGRILSDTGSATGTEMAVADAL</sequence>
<dbReference type="Pfam" id="PF00005">
    <property type="entry name" value="ABC_tran"/>
    <property type="match status" value="1"/>
</dbReference>
<dbReference type="InterPro" id="IPR027417">
    <property type="entry name" value="P-loop_NTPase"/>
</dbReference>
<comment type="caution">
    <text evidence="5">The sequence shown here is derived from an EMBL/GenBank/DDBJ whole genome shotgun (WGS) entry which is preliminary data.</text>
</comment>
<evidence type="ECO:0000259" key="4">
    <source>
        <dbReference type="PROSITE" id="PS50893"/>
    </source>
</evidence>
<keyword evidence="1" id="KW-0813">Transport</keyword>
<name>A0ABP9RKA0_9ACTN</name>
<dbReference type="PROSITE" id="PS50893">
    <property type="entry name" value="ABC_TRANSPORTER_2"/>
    <property type="match status" value="1"/>
</dbReference>
<dbReference type="InterPro" id="IPR017871">
    <property type="entry name" value="ABC_transporter-like_CS"/>
</dbReference>
<evidence type="ECO:0000256" key="3">
    <source>
        <dbReference type="ARBA" id="ARBA00022840"/>
    </source>
</evidence>
<dbReference type="PROSITE" id="PS00211">
    <property type="entry name" value="ABC_TRANSPORTER_1"/>
    <property type="match status" value="1"/>
</dbReference>
<reference evidence="6" key="1">
    <citation type="journal article" date="2019" name="Int. J. Syst. Evol. Microbiol.">
        <title>The Global Catalogue of Microorganisms (GCM) 10K type strain sequencing project: providing services to taxonomists for standard genome sequencing and annotation.</title>
        <authorList>
            <consortium name="The Broad Institute Genomics Platform"/>
            <consortium name="The Broad Institute Genome Sequencing Center for Infectious Disease"/>
            <person name="Wu L."/>
            <person name="Ma J."/>
        </authorList>
    </citation>
    <scope>NUCLEOTIDE SEQUENCE [LARGE SCALE GENOMIC DNA]</scope>
    <source>
        <strain evidence="6">JCM 18304</strain>
    </source>
</reference>
<feature type="domain" description="ABC transporter" evidence="4">
    <location>
        <begin position="6"/>
        <end position="239"/>
    </location>
</feature>
<dbReference type="SMART" id="SM00382">
    <property type="entry name" value="AAA"/>
    <property type="match status" value="1"/>
</dbReference>
<evidence type="ECO:0000313" key="5">
    <source>
        <dbReference type="EMBL" id="GAA5178856.1"/>
    </source>
</evidence>
<dbReference type="InterPro" id="IPR003439">
    <property type="entry name" value="ABC_transporter-like_ATP-bd"/>
</dbReference>